<organism evidence="2 3">
    <name type="scientific">Coilia grayii</name>
    <name type="common">Gray's grenadier anchovy</name>
    <dbReference type="NCBI Taxonomy" id="363190"/>
    <lineage>
        <taxon>Eukaryota</taxon>
        <taxon>Metazoa</taxon>
        <taxon>Chordata</taxon>
        <taxon>Craniata</taxon>
        <taxon>Vertebrata</taxon>
        <taxon>Euteleostomi</taxon>
        <taxon>Actinopterygii</taxon>
        <taxon>Neopterygii</taxon>
        <taxon>Teleostei</taxon>
        <taxon>Clupei</taxon>
        <taxon>Clupeiformes</taxon>
        <taxon>Clupeoidei</taxon>
        <taxon>Engraulidae</taxon>
        <taxon>Coilinae</taxon>
        <taxon>Coilia</taxon>
    </lineage>
</organism>
<dbReference type="EMBL" id="JBHFQA010000005">
    <property type="protein sequence ID" value="KAL2098468.1"/>
    <property type="molecule type" value="Genomic_DNA"/>
</dbReference>
<protein>
    <submittedName>
        <fullName evidence="2">Uncharacterized protein</fullName>
    </submittedName>
</protein>
<dbReference type="AlphaFoldDB" id="A0ABD1KHB6"/>
<evidence type="ECO:0000313" key="2">
    <source>
        <dbReference type="EMBL" id="KAL2098468.1"/>
    </source>
</evidence>
<proteinExistence type="predicted"/>
<comment type="caution">
    <text evidence="2">The sequence shown here is derived from an EMBL/GenBank/DDBJ whole genome shotgun (WGS) entry which is preliminary data.</text>
</comment>
<dbReference type="Proteomes" id="UP001591681">
    <property type="component" value="Unassembled WGS sequence"/>
</dbReference>
<name>A0ABD1KHB6_9TELE</name>
<evidence type="ECO:0000313" key="3">
    <source>
        <dbReference type="Proteomes" id="UP001591681"/>
    </source>
</evidence>
<feature type="region of interest" description="Disordered" evidence="1">
    <location>
        <begin position="34"/>
        <end position="64"/>
    </location>
</feature>
<gene>
    <name evidence="2" type="ORF">ACEWY4_004948</name>
</gene>
<evidence type="ECO:0000256" key="1">
    <source>
        <dbReference type="SAM" id="MobiDB-lite"/>
    </source>
</evidence>
<keyword evidence="3" id="KW-1185">Reference proteome</keyword>
<accession>A0ABD1KHB6</accession>
<sequence>MFDFHRKQCTDSEGTLKFLKDTVERAYAISAAKEDQKKQNWPQKRRRCQDIPAKTKPSKMEEAPKMAEVIKRVITQPLYMDSSSSESELYICLDA</sequence>
<reference evidence="2 3" key="1">
    <citation type="submission" date="2024-09" db="EMBL/GenBank/DDBJ databases">
        <title>A chromosome-level genome assembly of Gray's grenadier anchovy, Coilia grayii.</title>
        <authorList>
            <person name="Fu Z."/>
        </authorList>
    </citation>
    <scope>NUCLEOTIDE SEQUENCE [LARGE SCALE GENOMIC DNA]</scope>
    <source>
        <strain evidence="2">G4</strain>
        <tissue evidence="2">Muscle</tissue>
    </source>
</reference>